<gene>
    <name evidence="2" type="ORF">LIER_37022</name>
</gene>
<dbReference type="AlphaFoldDB" id="A0AAV3PE10"/>
<sequence>MGREKSRVDRRRIEDVTWPPKRIKAQMEAGSSLFIKETGGAPGLKQAPKVDWVEEEVFRTKEVMNNDDQKGRGTPRCLVGGRYGRGPPKNRWVQEICLCGCRLLDQVGQSKATHPVRPGVVVPVPQGNLHAVRGTSGASHGQQDPVHSLSCGRSSAHSKAGIPHGKPKKLEFPWEGPYIIQRIVGLITYELETLEGRQVPRSWNACQLRKYYL</sequence>
<name>A0AAV3PE10_LITER</name>
<protein>
    <submittedName>
        <fullName evidence="2">Uncharacterized protein</fullName>
    </submittedName>
</protein>
<evidence type="ECO:0000256" key="1">
    <source>
        <dbReference type="SAM" id="MobiDB-lite"/>
    </source>
</evidence>
<evidence type="ECO:0000313" key="2">
    <source>
        <dbReference type="EMBL" id="GAA0149899.1"/>
    </source>
</evidence>
<proteinExistence type="predicted"/>
<keyword evidence="3" id="KW-1185">Reference proteome</keyword>
<accession>A0AAV3PE10</accession>
<comment type="caution">
    <text evidence="2">The sequence shown here is derived from an EMBL/GenBank/DDBJ whole genome shotgun (WGS) entry which is preliminary data.</text>
</comment>
<dbReference type="EMBL" id="BAABME010017390">
    <property type="protein sequence ID" value="GAA0149899.1"/>
    <property type="molecule type" value="Genomic_DNA"/>
</dbReference>
<dbReference type="Proteomes" id="UP001454036">
    <property type="component" value="Unassembled WGS sequence"/>
</dbReference>
<reference evidence="2 3" key="1">
    <citation type="submission" date="2024-01" db="EMBL/GenBank/DDBJ databases">
        <title>The complete chloroplast genome sequence of Lithospermum erythrorhizon: insights into the phylogenetic relationship among Boraginaceae species and the maternal lineages of purple gromwells.</title>
        <authorList>
            <person name="Okada T."/>
            <person name="Watanabe K."/>
        </authorList>
    </citation>
    <scope>NUCLEOTIDE SEQUENCE [LARGE SCALE GENOMIC DNA]</scope>
</reference>
<evidence type="ECO:0000313" key="3">
    <source>
        <dbReference type="Proteomes" id="UP001454036"/>
    </source>
</evidence>
<organism evidence="2 3">
    <name type="scientific">Lithospermum erythrorhizon</name>
    <name type="common">Purple gromwell</name>
    <name type="synonym">Lithospermum officinale var. erythrorhizon</name>
    <dbReference type="NCBI Taxonomy" id="34254"/>
    <lineage>
        <taxon>Eukaryota</taxon>
        <taxon>Viridiplantae</taxon>
        <taxon>Streptophyta</taxon>
        <taxon>Embryophyta</taxon>
        <taxon>Tracheophyta</taxon>
        <taxon>Spermatophyta</taxon>
        <taxon>Magnoliopsida</taxon>
        <taxon>eudicotyledons</taxon>
        <taxon>Gunneridae</taxon>
        <taxon>Pentapetalae</taxon>
        <taxon>asterids</taxon>
        <taxon>lamiids</taxon>
        <taxon>Boraginales</taxon>
        <taxon>Boraginaceae</taxon>
        <taxon>Boraginoideae</taxon>
        <taxon>Lithospermeae</taxon>
        <taxon>Lithospermum</taxon>
    </lineage>
</organism>
<feature type="region of interest" description="Disordered" evidence="1">
    <location>
        <begin position="134"/>
        <end position="168"/>
    </location>
</feature>